<dbReference type="PANTHER" id="PTHR42718:SF10">
    <property type="entry name" value="TRANSPORTER, PUTATIVE (AFU_ORTHOLOGUE AFUA_8G06760)-RELATED"/>
    <property type="match status" value="1"/>
</dbReference>
<keyword evidence="8" id="KW-1185">Reference proteome</keyword>
<accession>A0A135UBA9</accession>
<feature type="region of interest" description="Disordered" evidence="5">
    <location>
        <begin position="21"/>
        <end position="41"/>
    </location>
</feature>
<organism evidence="7 8">
    <name type="scientific">Colletotrichum nymphaeae SA-01</name>
    <dbReference type="NCBI Taxonomy" id="1460502"/>
    <lineage>
        <taxon>Eukaryota</taxon>
        <taxon>Fungi</taxon>
        <taxon>Dikarya</taxon>
        <taxon>Ascomycota</taxon>
        <taxon>Pezizomycotina</taxon>
        <taxon>Sordariomycetes</taxon>
        <taxon>Hypocreomycetidae</taxon>
        <taxon>Glomerellales</taxon>
        <taxon>Glomerellaceae</taxon>
        <taxon>Colletotrichum</taxon>
        <taxon>Colletotrichum acutatum species complex</taxon>
    </lineage>
</organism>
<evidence type="ECO:0000256" key="1">
    <source>
        <dbReference type="ARBA" id="ARBA00004141"/>
    </source>
</evidence>
<evidence type="ECO:0000256" key="6">
    <source>
        <dbReference type="SAM" id="Phobius"/>
    </source>
</evidence>
<dbReference type="SUPFAM" id="SSF103473">
    <property type="entry name" value="MFS general substrate transporter"/>
    <property type="match status" value="1"/>
</dbReference>
<dbReference type="AlphaFoldDB" id="A0A135UBA9"/>
<sequence>MPTTPTLSVVVHSELSRLQMQADKRRSSFHPRASRSAVSVATTADSPAIGAARGAWEVGASPADWPEEFSRIPRAKVNVMLRRRAGGINRVTTGRPTLVSTSNRSTLTRTSASFREILAFSPVGDDQAVGFGLGLTLGGVFSGTVGWRWGFYATAILNVVVLAIALWALLVSVDNASPLIWDTLTRLRRELDWIEALIISTSLASMFYVLGIVTDSNAGKYMR</sequence>
<comment type="subcellular location">
    <subcellularLocation>
        <location evidence="1">Membrane</location>
        <topology evidence="1">Multi-pass membrane protein</topology>
    </subcellularLocation>
</comment>
<evidence type="ECO:0000256" key="2">
    <source>
        <dbReference type="ARBA" id="ARBA00022692"/>
    </source>
</evidence>
<dbReference type="PANTHER" id="PTHR42718">
    <property type="entry name" value="MAJOR FACILITATOR SUPERFAMILY MULTIDRUG TRANSPORTER MFSC"/>
    <property type="match status" value="1"/>
</dbReference>
<evidence type="ECO:0000256" key="5">
    <source>
        <dbReference type="SAM" id="MobiDB-lite"/>
    </source>
</evidence>
<keyword evidence="3 6" id="KW-1133">Transmembrane helix</keyword>
<keyword evidence="4 6" id="KW-0472">Membrane</keyword>
<protein>
    <submittedName>
        <fullName evidence="7">Major facilitator superfamily transporter</fullName>
    </submittedName>
</protein>
<evidence type="ECO:0000313" key="8">
    <source>
        <dbReference type="Proteomes" id="UP000070054"/>
    </source>
</evidence>
<gene>
    <name evidence="7" type="ORF">CNYM01_07385</name>
</gene>
<reference evidence="7 8" key="1">
    <citation type="submission" date="2014-02" db="EMBL/GenBank/DDBJ databases">
        <title>The genome sequence of Colletotrichum nymphaeae SA-01.</title>
        <authorList>
            <person name="Baroncelli R."/>
            <person name="Thon M.R."/>
        </authorList>
    </citation>
    <scope>NUCLEOTIDE SEQUENCE [LARGE SCALE GENOMIC DNA]</scope>
    <source>
        <strain evidence="7 8">SA-01</strain>
    </source>
</reference>
<dbReference type="InterPro" id="IPR036259">
    <property type="entry name" value="MFS_trans_sf"/>
</dbReference>
<feature type="transmembrane region" description="Helical" evidence="6">
    <location>
        <begin position="149"/>
        <end position="173"/>
    </location>
</feature>
<dbReference type="GO" id="GO:0016020">
    <property type="term" value="C:membrane"/>
    <property type="evidence" value="ECO:0007669"/>
    <property type="project" value="UniProtKB-SubCell"/>
</dbReference>
<dbReference type="EMBL" id="JEMN01000735">
    <property type="protein sequence ID" value="KXH57661.1"/>
    <property type="molecule type" value="Genomic_DNA"/>
</dbReference>
<feature type="transmembrane region" description="Helical" evidence="6">
    <location>
        <begin position="193"/>
        <end position="213"/>
    </location>
</feature>
<evidence type="ECO:0000313" key="7">
    <source>
        <dbReference type="EMBL" id="KXH57661.1"/>
    </source>
</evidence>
<proteinExistence type="predicted"/>
<dbReference type="Gene3D" id="1.20.1250.20">
    <property type="entry name" value="MFS general substrate transporter like domains"/>
    <property type="match status" value="1"/>
</dbReference>
<name>A0A135UBA9_9PEZI</name>
<comment type="caution">
    <text evidence="7">The sequence shown here is derived from an EMBL/GenBank/DDBJ whole genome shotgun (WGS) entry which is preliminary data.</text>
</comment>
<keyword evidence="2 6" id="KW-0812">Transmembrane</keyword>
<dbReference type="Proteomes" id="UP000070054">
    <property type="component" value="Unassembled WGS sequence"/>
</dbReference>
<evidence type="ECO:0000256" key="3">
    <source>
        <dbReference type="ARBA" id="ARBA00022989"/>
    </source>
</evidence>
<evidence type="ECO:0000256" key="4">
    <source>
        <dbReference type="ARBA" id="ARBA00023136"/>
    </source>
</evidence>